<gene>
    <name evidence="1" type="ORF">S03H2_63401</name>
</gene>
<accession>X1IQ92</accession>
<dbReference type="AlphaFoldDB" id="X1IQ92"/>
<name>X1IQ92_9ZZZZ</name>
<sequence length="79" mass="9262">MATSMVKQYGPSKYKYVVKVNRDRNGRKVNIWRAFIRDYRPGKHWSMDCDNEREAAIEVDKAFIKIGKDPVNILKKAES</sequence>
<organism evidence="1">
    <name type="scientific">marine sediment metagenome</name>
    <dbReference type="NCBI Taxonomy" id="412755"/>
    <lineage>
        <taxon>unclassified sequences</taxon>
        <taxon>metagenomes</taxon>
        <taxon>ecological metagenomes</taxon>
    </lineage>
</organism>
<comment type="caution">
    <text evidence="1">The sequence shown here is derived from an EMBL/GenBank/DDBJ whole genome shotgun (WGS) entry which is preliminary data.</text>
</comment>
<proteinExistence type="predicted"/>
<evidence type="ECO:0008006" key="2">
    <source>
        <dbReference type="Google" id="ProtNLM"/>
    </source>
</evidence>
<protein>
    <recommendedName>
        <fullName evidence="2">AP2/ERF domain-containing protein</fullName>
    </recommendedName>
</protein>
<evidence type="ECO:0000313" key="1">
    <source>
        <dbReference type="EMBL" id="GAH84606.1"/>
    </source>
</evidence>
<reference evidence="1" key="1">
    <citation type="journal article" date="2014" name="Front. Microbiol.">
        <title>High frequency of phylogenetically diverse reductive dehalogenase-homologous genes in deep subseafloor sedimentary metagenomes.</title>
        <authorList>
            <person name="Kawai M."/>
            <person name="Futagami T."/>
            <person name="Toyoda A."/>
            <person name="Takaki Y."/>
            <person name="Nishi S."/>
            <person name="Hori S."/>
            <person name="Arai W."/>
            <person name="Tsubouchi T."/>
            <person name="Morono Y."/>
            <person name="Uchiyama I."/>
            <person name="Ito T."/>
            <person name="Fujiyama A."/>
            <person name="Inagaki F."/>
            <person name="Takami H."/>
        </authorList>
    </citation>
    <scope>NUCLEOTIDE SEQUENCE</scope>
    <source>
        <strain evidence="1">Expedition CK06-06</strain>
    </source>
</reference>
<dbReference type="EMBL" id="BARU01041079">
    <property type="protein sequence ID" value="GAH84606.1"/>
    <property type="molecule type" value="Genomic_DNA"/>
</dbReference>